<dbReference type="PANTHER" id="PTHR42776:SF27">
    <property type="entry name" value="DIPEPTIDYL PEPTIDASE FAMILY MEMBER 6"/>
    <property type="match status" value="1"/>
</dbReference>
<accession>A0ABS4FW04</accession>
<feature type="domain" description="Peptidase S9 prolyl oligopeptidase catalytic" evidence="2">
    <location>
        <begin position="388"/>
        <end position="593"/>
    </location>
</feature>
<comment type="caution">
    <text evidence="3">The sequence shown here is derived from an EMBL/GenBank/DDBJ whole genome shotgun (WGS) entry which is preliminary data.</text>
</comment>
<keyword evidence="3" id="KW-0645">Protease</keyword>
<proteinExistence type="predicted"/>
<dbReference type="Gene3D" id="3.40.50.1820">
    <property type="entry name" value="alpha/beta hydrolase"/>
    <property type="match status" value="1"/>
</dbReference>
<name>A0ABS4FW04_9BACL</name>
<dbReference type="Pfam" id="PF00326">
    <property type="entry name" value="Peptidase_S9"/>
    <property type="match status" value="1"/>
</dbReference>
<dbReference type="Proteomes" id="UP001519272">
    <property type="component" value="Unassembled WGS sequence"/>
</dbReference>
<dbReference type="Gene3D" id="2.120.10.30">
    <property type="entry name" value="TolB, C-terminal domain"/>
    <property type="match status" value="1"/>
</dbReference>
<dbReference type="InterPro" id="IPR029058">
    <property type="entry name" value="AB_hydrolase_fold"/>
</dbReference>
<keyword evidence="1" id="KW-0378">Hydrolase</keyword>
<dbReference type="InterPro" id="IPR011042">
    <property type="entry name" value="6-blade_b-propeller_TolB-like"/>
</dbReference>
<keyword evidence="4" id="KW-1185">Reference proteome</keyword>
<dbReference type="SUPFAM" id="SSF69304">
    <property type="entry name" value="Tricorn protease N-terminal domain"/>
    <property type="match status" value="1"/>
</dbReference>
<keyword evidence="3" id="KW-0031">Aminopeptidase</keyword>
<sequence length="596" mass="68529">MLQFPKPDVEQFFQSYSIFSFAVTKDEGRLIFSSNLNGQPNLWAMELPNGYPYPLTFMDDRSTFIKPDREGRFIITDFDHHGNESYHLYALPPEGGAPLKLVQGEEGDKFYFSHLSKDGERLYYMTSIGNPNFLNAHRYNLLTGENELLLEGDTSTTFLVAVNSSEEQFVYKKSFSNTHQISYLHYDDKVIPLAPDSNKIHTTRDFIFTKRDTLLFITNYESKYKYVMEYDLKEGTFKPVCQISGEEIENIKWHEESGTLYIFTDKGIEHKMYAFNVERAELTEIKLPTDIVEQAVVAESGNVYILARGAVDPFNIYRYSEQKWEMLTKNIVIGLGPDQLVYPDVVHYNSFDGLEIEALLFKAKEDVANGYTIFWPHGGPQASEGKFFRSMFQFMLAHGYNIFAPNFRGSTGYGSEFEKMVEGDWGEGPRLDCLAGMDWLFDQGISSPERLFVVGGSFGGYMTLLLAGRHADYFRATVDICGPSNLFTFLESVPEDWKPMMDQWLGHPERDRERLLKDSPITYAEQMIKPMMIIQGANDPRVVKAESDQLVALLEEKGVEVQYIVMEDEGHGFSKRKNEINVYRSMLDFLNKHREC</sequence>
<organism evidence="3 4">
    <name type="scientific">Paenibacillus turicensis</name>
    <dbReference type="NCBI Taxonomy" id="160487"/>
    <lineage>
        <taxon>Bacteria</taxon>
        <taxon>Bacillati</taxon>
        <taxon>Bacillota</taxon>
        <taxon>Bacilli</taxon>
        <taxon>Bacillales</taxon>
        <taxon>Paenibacillaceae</taxon>
        <taxon>Paenibacillus</taxon>
    </lineage>
</organism>
<dbReference type="PANTHER" id="PTHR42776">
    <property type="entry name" value="SERINE PEPTIDASE S9 FAMILY MEMBER"/>
    <property type="match status" value="1"/>
</dbReference>
<evidence type="ECO:0000313" key="3">
    <source>
        <dbReference type="EMBL" id="MBP1906750.1"/>
    </source>
</evidence>
<dbReference type="GO" id="GO:0004177">
    <property type="term" value="F:aminopeptidase activity"/>
    <property type="evidence" value="ECO:0007669"/>
    <property type="project" value="UniProtKB-KW"/>
</dbReference>
<evidence type="ECO:0000313" key="4">
    <source>
        <dbReference type="Proteomes" id="UP001519272"/>
    </source>
</evidence>
<reference evidence="3 4" key="1">
    <citation type="submission" date="2021-03" db="EMBL/GenBank/DDBJ databases">
        <title>Genomic Encyclopedia of Type Strains, Phase IV (KMG-IV): sequencing the most valuable type-strain genomes for metagenomic binning, comparative biology and taxonomic classification.</title>
        <authorList>
            <person name="Goeker M."/>
        </authorList>
    </citation>
    <scope>NUCLEOTIDE SEQUENCE [LARGE SCALE GENOMIC DNA]</scope>
    <source>
        <strain evidence="3 4">DSM 14349</strain>
    </source>
</reference>
<evidence type="ECO:0000256" key="1">
    <source>
        <dbReference type="ARBA" id="ARBA00022801"/>
    </source>
</evidence>
<evidence type="ECO:0000259" key="2">
    <source>
        <dbReference type="Pfam" id="PF00326"/>
    </source>
</evidence>
<dbReference type="SUPFAM" id="SSF53474">
    <property type="entry name" value="alpha/beta-Hydrolases"/>
    <property type="match status" value="1"/>
</dbReference>
<dbReference type="InterPro" id="IPR001375">
    <property type="entry name" value="Peptidase_S9_cat"/>
</dbReference>
<dbReference type="EMBL" id="JAGGKG010000018">
    <property type="protein sequence ID" value="MBP1906750.1"/>
    <property type="molecule type" value="Genomic_DNA"/>
</dbReference>
<protein>
    <submittedName>
        <fullName evidence="3">Dipeptidyl aminopeptidase/acylaminoacyl peptidase</fullName>
    </submittedName>
</protein>
<gene>
    <name evidence="3" type="ORF">J2Z32_003414</name>
</gene>
<dbReference type="RefSeq" id="WP_210090348.1">
    <property type="nucleotide sequence ID" value="NZ_JAGGKG010000018.1"/>
</dbReference>